<organism evidence="1 2">
    <name type="scientific">Methylomonas methanica (strain DSM 25384 / MC09)</name>
    <dbReference type="NCBI Taxonomy" id="857087"/>
    <lineage>
        <taxon>Bacteria</taxon>
        <taxon>Pseudomonadati</taxon>
        <taxon>Pseudomonadota</taxon>
        <taxon>Gammaproteobacteria</taxon>
        <taxon>Methylococcales</taxon>
        <taxon>Methylococcaceae</taxon>
        <taxon>Methylomonas</taxon>
    </lineage>
</organism>
<protein>
    <submittedName>
        <fullName evidence="1">Uncharacterized protein</fullName>
    </submittedName>
</protein>
<accession>F9ZX39</accession>
<dbReference type="Proteomes" id="UP000008888">
    <property type="component" value="Chromosome"/>
</dbReference>
<dbReference type="STRING" id="857087.Metme_0046"/>
<keyword evidence="2" id="KW-1185">Reference proteome</keyword>
<evidence type="ECO:0000313" key="2">
    <source>
        <dbReference type="Proteomes" id="UP000008888"/>
    </source>
</evidence>
<reference evidence="1 2" key="1">
    <citation type="journal article" date="2011" name="J. Bacteriol.">
        <title>Complete Genome Sequence of the Aerobic Marine Methanotroph Methylomonas methanica MC09.</title>
        <authorList>
            <person name="Boden R."/>
            <person name="Cunliffe M."/>
            <person name="Scanlan J."/>
            <person name="Moussard H."/>
            <person name="Kits K.D."/>
            <person name="Klotz M.G."/>
            <person name="Jetten M.S."/>
            <person name="Vuilleumier S."/>
            <person name="Han J."/>
            <person name="Peters L."/>
            <person name="Mikhailova N."/>
            <person name="Teshima H."/>
            <person name="Tapia R."/>
            <person name="Kyrpides N."/>
            <person name="Ivanova N."/>
            <person name="Pagani I."/>
            <person name="Cheng J.F."/>
            <person name="Goodwin L."/>
            <person name="Han C."/>
            <person name="Hauser L."/>
            <person name="Land M.L."/>
            <person name="Lapidus A."/>
            <person name="Lucas S."/>
            <person name="Pitluck S."/>
            <person name="Woyke T."/>
            <person name="Stein L."/>
            <person name="Murrell J.C."/>
        </authorList>
    </citation>
    <scope>NUCLEOTIDE SEQUENCE [LARGE SCALE GENOMIC DNA]</scope>
    <source>
        <strain evidence="1 2">MC09</strain>
    </source>
</reference>
<dbReference type="RefSeq" id="WP_013816773.1">
    <property type="nucleotide sequence ID" value="NC_015572.1"/>
</dbReference>
<dbReference type="KEGG" id="mmt:Metme_0046"/>
<reference evidence="2" key="3">
    <citation type="submission" date="2011-05" db="EMBL/GenBank/DDBJ databases">
        <title>Complete sequence of Methylomonas methanica MC09.</title>
        <authorList>
            <consortium name="US DOE Joint Genome Institute"/>
            <person name="Lucas S."/>
            <person name="Han J."/>
            <person name="Lapidus A."/>
            <person name="Cheng J.-F."/>
            <person name="Goodwin L."/>
            <person name="Pitluck S."/>
            <person name="Peters L."/>
            <person name="Mikhailova N."/>
            <person name="Teshima H."/>
            <person name="Han C."/>
            <person name="Tapia R."/>
            <person name="Land M."/>
            <person name="Hauser L."/>
            <person name="Kyrpides N."/>
            <person name="Ivanova N."/>
            <person name="Pagani I."/>
            <person name="Stein L."/>
            <person name="Woyke T."/>
        </authorList>
    </citation>
    <scope>NUCLEOTIDE SEQUENCE [LARGE SCALE GENOMIC DNA]</scope>
    <source>
        <strain evidence="2">MC09</strain>
    </source>
</reference>
<name>F9ZX39_METMM</name>
<sequence>MKNKKATPVQESDLLTFSNYLNSLTKETTKYQPWELRVLGGFGGYKSQVSGKAKIAARREG</sequence>
<reference key="2">
    <citation type="submission" date="2011-05" db="EMBL/GenBank/DDBJ databases">
        <title>Complete genome sequence of the aerobic marine methanotroph Methylomonas methanica MC09.</title>
        <authorList>
            <person name="Boden R."/>
            <person name="Cunliffe M."/>
            <person name="Scanlan J."/>
            <person name="Moussard H."/>
            <person name="Kits K.D."/>
            <person name="Klotz M."/>
            <person name="Jetten M."/>
            <person name="Vuilleumier S."/>
            <person name="Han J."/>
            <person name="Peters L."/>
            <person name="Mikhailova N."/>
            <person name="Teshima H."/>
            <person name="Tapia R."/>
            <person name="Kyrpides N."/>
            <person name="Ivanova N."/>
            <person name="Pagani I."/>
            <person name="Cheng J.-F."/>
            <person name="Goodwin L."/>
            <person name="Han C."/>
            <person name="Hauser L."/>
            <person name="Land M."/>
            <person name="Lapidus A."/>
            <person name="Lucas S."/>
            <person name="Pitluck S."/>
            <person name="Woyke T."/>
            <person name="Stein L.Y."/>
            <person name="Murrell C."/>
        </authorList>
    </citation>
    <scope>NUCLEOTIDE SEQUENCE</scope>
    <source>
        <strain>MC09</strain>
    </source>
</reference>
<proteinExistence type="predicted"/>
<gene>
    <name evidence="1" type="ordered locus">Metme_0046</name>
</gene>
<dbReference type="HOGENOM" id="CLU_2917346_0_0_6"/>
<dbReference type="EMBL" id="CP002738">
    <property type="protein sequence ID" value="AEF98500.1"/>
    <property type="molecule type" value="Genomic_DNA"/>
</dbReference>
<dbReference type="AlphaFoldDB" id="F9ZX39"/>
<evidence type="ECO:0000313" key="1">
    <source>
        <dbReference type="EMBL" id="AEF98500.1"/>
    </source>
</evidence>